<dbReference type="PANTHER" id="PTHR36437:SF2">
    <property type="entry name" value="GLYOXALASE_BLEOMYCIN RESISTANCE PROTEIN_DIOXYGENASE"/>
    <property type="match status" value="1"/>
</dbReference>
<dbReference type="Proteomes" id="UP001364224">
    <property type="component" value="Unassembled WGS sequence"/>
</dbReference>
<dbReference type="RefSeq" id="WP_334478273.1">
    <property type="nucleotide sequence ID" value="NZ_JAZHRV010000001.1"/>
</dbReference>
<proteinExistence type="predicted"/>
<evidence type="ECO:0000313" key="3">
    <source>
        <dbReference type="Proteomes" id="UP001364224"/>
    </source>
</evidence>
<protein>
    <submittedName>
        <fullName evidence="2">Enzyme related to lactoylglutathione lyase</fullName>
    </submittedName>
</protein>
<dbReference type="Pfam" id="PF00903">
    <property type="entry name" value="Glyoxalase"/>
    <property type="match status" value="1"/>
</dbReference>
<sequence length="164" mass="17961">MSLSIFEIQTDISAMKATSTATNFSVEVVVLPVSDVDRALRFYVDQVGFALDIDYAPNEAFRVVQLTPPGSGCSIQIGKAITSAPAGSVQNIYLVVNDIEVARNRLSKRGVAVGDIRHKTPIDAWDGSFSPGLDPVRKDYASFCEFSDPDGNRWLLQERGYRNS</sequence>
<name>A0ABU8B5D2_9BRAD</name>
<dbReference type="PROSITE" id="PS51819">
    <property type="entry name" value="VOC"/>
    <property type="match status" value="1"/>
</dbReference>
<keyword evidence="3" id="KW-1185">Reference proteome</keyword>
<dbReference type="PANTHER" id="PTHR36437">
    <property type="entry name" value="GLYOXALASE/BLEOMYCIN RESISTANCE PROTEIN/DIOXYGENASE"/>
    <property type="match status" value="1"/>
</dbReference>
<dbReference type="GO" id="GO:0016829">
    <property type="term" value="F:lyase activity"/>
    <property type="evidence" value="ECO:0007669"/>
    <property type="project" value="UniProtKB-KW"/>
</dbReference>
<feature type="domain" description="VOC" evidence="1">
    <location>
        <begin position="25"/>
        <end position="159"/>
    </location>
</feature>
<dbReference type="Gene3D" id="3.10.180.10">
    <property type="entry name" value="2,3-Dihydroxybiphenyl 1,2-Dioxygenase, domain 1"/>
    <property type="match status" value="1"/>
</dbReference>
<evidence type="ECO:0000313" key="2">
    <source>
        <dbReference type="EMBL" id="MEH2553742.1"/>
    </source>
</evidence>
<dbReference type="EMBL" id="JAZHRV010000001">
    <property type="protein sequence ID" value="MEH2553742.1"/>
    <property type="molecule type" value="Genomic_DNA"/>
</dbReference>
<reference evidence="2 3" key="1">
    <citation type="submission" date="2024-02" db="EMBL/GenBank/DDBJ databases">
        <title>Adaptive strategies in a cosmopolitan and abundant soil bacterium.</title>
        <authorList>
            <person name="Carini P."/>
        </authorList>
    </citation>
    <scope>NUCLEOTIDE SEQUENCE [LARGE SCALE GENOMIC DNA]</scope>
    <source>
        <strain evidence="2 3">AZCC 1608</strain>
    </source>
</reference>
<organism evidence="2 3">
    <name type="scientific">Bradyrhizobium algeriense</name>
    <dbReference type="NCBI Taxonomy" id="634784"/>
    <lineage>
        <taxon>Bacteria</taxon>
        <taxon>Pseudomonadati</taxon>
        <taxon>Pseudomonadota</taxon>
        <taxon>Alphaproteobacteria</taxon>
        <taxon>Hyphomicrobiales</taxon>
        <taxon>Nitrobacteraceae</taxon>
        <taxon>Bradyrhizobium</taxon>
    </lineage>
</organism>
<dbReference type="InterPro" id="IPR029068">
    <property type="entry name" value="Glyas_Bleomycin-R_OHBP_Dase"/>
</dbReference>
<dbReference type="SUPFAM" id="SSF54593">
    <property type="entry name" value="Glyoxalase/Bleomycin resistance protein/Dihydroxybiphenyl dioxygenase"/>
    <property type="match status" value="1"/>
</dbReference>
<comment type="caution">
    <text evidence="2">The sequence shown here is derived from an EMBL/GenBank/DDBJ whole genome shotgun (WGS) entry which is preliminary data.</text>
</comment>
<dbReference type="InterPro" id="IPR004360">
    <property type="entry name" value="Glyas_Fos-R_dOase_dom"/>
</dbReference>
<evidence type="ECO:0000259" key="1">
    <source>
        <dbReference type="PROSITE" id="PS51819"/>
    </source>
</evidence>
<gene>
    <name evidence="2" type="ORF">V1286_001271</name>
</gene>
<keyword evidence="2" id="KW-0456">Lyase</keyword>
<dbReference type="InterPro" id="IPR037523">
    <property type="entry name" value="VOC_core"/>
</dbReference>
<accession>A0ABU8B5D2</accession>